<feature type="transmembrane region" description="Helical" evidence="5">
    <location>
        <begin position="212"/>
        <end position="233"/>
    </location>
</feature>
<sequence>MAPFVRFAPMVFVMLWSTGFIVARYGTADSGPLTFLSIRVAIAASILWVLSRIAKEATLTRREKVVQMISGLGIHGLYLGGVFVAIDLGLPSGVSALIAALHPVVTTVFGRVLLREVMNRRRVLGVVLGCIGVVVVVVERGGATDSVSTGALSAMGVAVLGMSAGTVLPRQFAVSTPLLGGTAWQYLSSAVLFSMGAMFFEDWEFSVTPQSLGALAWSVGILSLGAILIMLWLLKRQAASQVSSLFFLTPALSTIQGALLFGESLGILSLIGLVVALLGVWLATSMSHSATT</sequence>
<feature type="transmembrane region" description="Helical" evidence="5">
    <location>
        <begin position="267"/>
        <end position="284"/>
    </location>
</feature>
<dbReference type="AlphaFoldDB" id="A0A6J6KV89"/>
<feature type="domain" description="EamA" evidence="6">
    <location>
        <begin position="11"/>
        <end position="137"/>
    </location>
</feature>
<dbReference type="PANTHER" id="PTHR32322:SF2">
    <property type="entry name" value="EAMA DOMAIN-CONTAINING PROTEIN"/>
    <property type="match status" value="1"/>
</dbReference>
<dbReference type="InterPro" id="IPR000620">
    <property type="entry name" value="EamA_dom"/>
</dbReference>
<comment type="subcellular location">
    <subcellularLocation>
        <location evidence="1">Membrane</location>
        <topology evidence="1">Multi-pass membrane protein</topology>
    </subcellularLocation>
</comment>
<evidence type="ECO:0000256" key="2">
    <source>
        <dbReference type="ARBA" id="ARBA00022692"/>
    </source>
</evidence>
<feature type="transmembrane region" description="Helical" evidence="5">
    <location>
        <begin position="7"/>
        <end position="27"/>
    </location>
</feature>
<evidence type="ECO:0000313" key="7">
    <source>
        <dbReference type="EMBL" id="CAB4652758.1"/>
    </source>
</evidence>
<dbReference type="InterPro" id="IPR037185">
    <property type="entry name" value="EmrE-like"/>
</dbReference>
<evidence type="ECO:0000256" key="3">
    <source>
        <dbReference type="ARBA" id="ARBA00022989"/>
    </source>
</evidence>
<feature type="transmembrane region" description="Helical" evidence="5">
    <location>
        <begin position="92"/>
        <end position="114"/>
    </location>
</feature>
<dbReference type="EMBL" id="CAEZWE010000030">
    <property type="protein sequence ID" value="CAB4652758.1"/>
    <property type="molecule type" value="Genomic_DNA"/>
</dbReference>
<keyword evidence="3 5" id="KW-1133">Transmembrane helix</keyword>
<feature type="domain" description="EamA" evidence="6">
    <location>
        <begin position="157"/>
        <end position="283"/>
    </location>
</feature>
<evidence type="ECO:0000259" key="6">
    <source>
        <dbReference type="Pfam" id="PF00892"/>
    </source>
</evidence>
<proteinExistence type="predicted"/>
<feature type="transmembrane region" description="Helical" evidence="5">
    <location>
        <begin position="150"/>
        <end position="169"/>
    </location>
</feature>
<dbReference type="Gene3D" id="1.10.3730.20">
    <property type="match status" value="1"/>
</dbReference>
<accession>A0A6J6KV89</accession>
<keyword evidence="2 5" id="KW-0812">Transmembrane</keyword>
<feature type="transmembrane region" description="Helical" evidence="5">
    <location>
        <begin position="181"/>
        <end position="200"/>
    </location>
</feature>
<gene>
    <name evidence="7" type="ORF">UFOPK2169_00877</name>
</gene>
<protein>
    <submittedName>
        <fullName evidence="7">Unannotated protein</fullName>
    </submittedName>
</protein>
<organism evidence="7">
    <name type="scientific">freshwater metagenome</name>
    <dbReference type="NCBI Taxonomy" id="449393"/>
    <lineage>
        <taxon>unclassified sequences</taxon>
        <taxon>metagenomes</taxon>
        <taxon>ecological metagenomes</taxon>
    </lineage>
</organism>
<evidence type="ECO:0000256" key="4">
    <source>
        <dbReference type="ARBA" id="ARBA00023136"/>
    </source>
</evidence>
<feature type="transmembrane region" description="Helical" evidence="5">
    <location>
        <begin position="121"/>
        <end position="138"/>
    </location>
</feature>
<dbReference type="GO" id="GO:0016020">
    <property type="term" value="C:membrane"/>
    <property type="evidence" value="ECO:0007669"/>
    <property type="project" value="UniProtKB-SubCell"/>
</dbReference>
<reference evidence="7" key="1">
    <citation type="submission" date="2020-05" db="EMBL/GenBank/DDBJ databases">
        <authorList>
            <person name="Chiriac C."/>
            <person name="Salcher M."/>
            <person name="Ghai R."/>
            <person name="Kavagutti S V."/>
        </authorList>
    </citation>
    <scope>NUCLEOTIDE SEQUENCE</scope>
</reference>
<dbReference type="PANTHER" id="PTHR32322">
    <property type="entry name" value="INNER MEMBRANE TRANSPORTER"/>
    <property type="match status" value="1"/>
</dbReference>
<keyword evidence="4 5" id="KW-0472">Membrane</keyword>
<dbReference type="InterPro" id="IPR050638">
    <property type="entry name" value="AA-Vitamin_Transporters"/>
</dbReference>
<evidence type="ECO:0000256" key="1">
    <source>
        <dbReference type="ARBA" id="ARBA00004141"/>
    </source>
</evidence>
<dbReference type="SUPFAM" id="SSF103481">
    <property type="entry name" value="Multidrug resistance efflux transporter EmrE"/>
    <property type="match status" value="2"/>
</dbReference>
<feature type="transmembrane region" description="Helical" evidence="5">
    <location>
        <begin position="33"/>
        <end position="53"/>
    </location>
</feature>
<evidence type="ECO:0000256" key="5">
    <source>
        <dbReference type="SAM" id="Phobius"/>
    </source>
</evidence>
<name>A0A6J6KV89_9ZZZZ</name>
<dbReference type="Pfam" id="PF00892">
    <property type="entry name" value="EamA"/>
    <property type="match status" value="2"/>
</dbReference>
<feature type="transmembrane region" description="Helical" evidence="5">
    <location>
        <begin position="65"/>
        <end position="86"/>
    </location>
</feature>
<feature type="transmembrane region" description="Helical" evidence="5">
    <location>
        <begin position="245"/>
        <end position="261"/>
    </location>
</feature>